<dbReference type="EMBL" id="JARBHB010000008">
    <property type="protein sequence ID" value="KAJ8876444.1"/>
    <property type="molecule type" value="Genomic_DNA"/>
</dbReference>
<name>A0ABQ9GWR5_9NEOP</name>
<gene>
    <name evidence="1" type="ORF">PR048_020889</name>
</gene>
<protein>
    <recommendedName>
        <fullName evidence="3">Peptidase aspartic putative domain-containing protein</fullName>
    </recommendedName>
</protein>
<evidence type="ECO:0000313" key="2">
    <source>
        <dbReference type="Proteomes" id="UP001159363"/>
    </source>
</evidence>
<reference evidence="1 2" key="1">
    <citation type="submission" date="2023-02" db="EMBL/GenBank/DDBJ databases">
        <title>LHISI_Scaffold_Assembly.</title>
        <authorList>
            <person name="Stuart O.P."/>
            <person name="Cleave R."/>
            <person name="Magrath M.J.L."/>
            <person name="Mikheyev A.S."/>
        </authorList>
    </citation>
    <scope>NUCLEOTIDE SEQUENCE [LARGE SCALE GENOMIC DNA]</scope>
    <source>
        <strain evidence="1">Daus_M_001</strain>
        <tissue evidence="1">Leg muscle</tissue>
    </source>
</reference>
<sequence length="120" mass="13221">MFLQCILSQMLGNNRQLQLADPSFARPGEVDILLGAEIFPQLLTGKKVIGSPGMPTAIDMLLGWVLMGCVLINSDLQPGILSFISNVQQPSLNEVLKNFWELEELLVVGHITTSPRRCVM</sequence>
<comment type="caution">
    <text evidence="1">The sequence shown here is derived from an EMBL/GenBank/DDBJ whole genome shotgun (WGS) entry which is preliminary data.</text>
</comment>
<evidence type="ECO:0000313" key="1">
    <source>
        <dbReference type="EMBL" id="KAJ8876444.1"/>
    </source>
</evidence>
<dbReference type="Proteomes" id="UP001159363">
    <property type="component" value="Chromosome 7"/>
</dbReference>
<keyword evidence="2" id="KW-1185">Reference proteome</keyword>
<evidence type="ECO:0008006" key="3">
    <source>
        <dbReference type="Google" id="ProtNLM"/>
    </source>
</evidence>
<accession>A0ABQ9GWR5</accession>
<organism evidence="1 2">
    <name type="scientific">Dryococelus australis</name>
    <dbReference type="NCBI Taxonomy" id="614101"/>
    <lineage>
        <taxon>Eukaryota</taxon>
        <taxon>Metazoa</taxon>
        <taxon>Ecdysozoa</taxon>
        <taxon>Arthropoda</taxon>
        <taxon>Hexapoda</taxon>
        <taxon>Insecta</taxon>
        <taxon>Pterygota</taxon>
        <taxon>Neoptera</taxon>
        <taxon>Polyneoptera</taxon>
        <taxon>Phasmatodea</taxon>
        <taxon>Verophasmatodea</taxon>
        <taxon>Anareolatae</taxon>
        <taxon>Phasmatidae</taxon>
        <taxon>Eurycanthinae</taxon>
        <taxon>Dryococelus</taxon>
    </lineage>
</organism>
<proteinExistence type="predicted"/>